<dbReference type="InterPro" id="IPR002903">
    <property type="entry name" value="RsmH"/>
</dbReference>
<evidence type="ECO:0000313" key="8">
    <source>
        <dbReference type="Proteomes" id="UP000176479"/>
    </source>
</evidence>
<keyword evidence="2 6" id="KW-0698">rRNA processing</keyword>
<sequence length="299" mass="33207">MKHVPVLLNKVLEILDASPRKFIIDGTVDGGGHAVEIIKRLSPNGVFLGIDWDKSMLAEAKSRVTSPNSGVRVFLIEDNYANLPAILKDKKLGKADGLLLDLGFSSDQLESSGRGFSFLKDEPLIMRYASKGISAAEVINGRGEADLADIFWKYGEERMSRRIAKKIVEARKRKKILTTFDLIEAVKSAVPGNYEKGRIHPATRVFQALRIYVNGELDNLEGILKNLSSILKPQGIITIISFHSLEDRLVKNYFKGMEKNGLLTILTKKPIVPEKEEIIANPKSRSAKLRAASIKIPIF</sequence>
<feature type="binding site" evidence="6">
    <location>
        <position position="108"/>
    </location>
    <ligand>
        <name>S-adenosyl-L-methionine</name>
        <dbReference type="ChEBI" id="CHEBI:59789"/>
    </ligand>
</feature>
<comment type="function">
    <text evidence="6">Specifically methylates the N4 position of cytidine in position 1402 (C1402) of 16S rRNA.</text>
</comment>
<dbReference type="GO" id="GO:0070475">
    <property type="term" value="P:rRNA base methylation"/>
    <property type="evidence" value="ECO:0007669"/>
    <property type="project" value="UniProtKB-UniRule"/>
</dbReference>
<dbReference type="InterPro" id="IPR023397">
    <property type="entry name" value="SAM-dep_MeTrfase_MraW_recog"/>
</dbReference>
<evidence type="ECO:0000256" key="4">
    <source>
        <dbReference type="ARBA" id="ARBA00022679"/>
    </source>
</evidence>
<evidence type="ECO:0000256" key="2">
    <source>
        <dbReference type="ARBA" id="ARBA00022552"/>
    </source>
</evidence>
<feature type="binding site" evidence="6">
    <location>
        <position position="101"/>
    </location>
    <ligand>
        <name>S-adenosyl-L-methionine</name>
        <dbReference type="ChEBI" id="CHEBI:59789"/>
    </ligand>
</feature>
<gene>
    <name evidence="6" type="primary">rsmH</name>
    <name evidence="7" type="ORF">A3H53_00305</name>
</gene>
<keyword evidence="6" id="KW-0963">Cytoplasm</keyword>
<dbReference type="NCBIfam" id="TIGR00006">
    <property type="entry name" value="16S rRNA (cytosine(1402)-N(4))-methyltransferase RsmH"/>
    <property type="match status" value="1"/>
</dbReference>
<proteinExistence type="inferred from homology"/>
<dbReference type="Pfam" id="PF01795">
    <property type="entry name" value="Methyltransf_5"/>
    <property type="match status" value="1"/>
</dbReference>
<evidence type="ECO:0000256" key="1">
    <source>
        <dbReference type="ARBA" id="ARBA00010396"/>
    </source>
</evidence>
<dbReference type="PANTHER" id="PTHR11265">
    <property type="entry name" value="S-ADENOSYL-METHYLTRANSFERASE MRAW"/>
    <property type="match status" value="1"/>
</dbReference>
<dbReference type="Proteomes" id="UP000176479">
    <property type="component" value="Unassembled WGS sequence"/>
</dbReference>
<evidence type="ECO:0000256" key="6">
    <source>
        <dbReference type="HAMAP-Rule" id="MF_01007"/>
    </source>
</evidence>
<dbReference type="AlphaFoldDB" id="A0A1F6Y0W0"/>
<organism evidence="7 8">
    <name type="scientific">Candidatus Nomurabacteria bacterium RIFCSPLOWO2_02_FULL_40_10</name>
    <dbReference type="NCBI Taxonomy" id="1801786"/>
    <lineage>
        <taxon>Bacteria</taxon>
        <taxon>Candidatus Nomuraibacteriota</taxon>
    </lineage>
</organism>
<comment type="caution">
    <text evidence="7">The sequence shown here is derived from an EMBL/GenBank/DDBJ whole genome shotgun (WGS) entry which is preliminary data.</text>
</comment>
<feature type="binding site" evidence="6">
    <location>
        <position position="80"/>
    </location>
    <ligand>
        <name>S-adenosyl-L-methionine</name>
        <dbReference type="ChEBI" id="CHEBI:59789"/>
    </ligand>
</feature>
<dbReference type="InterPro" id="IPR029063">
    <property type="entry name" value="SAM-dependent_MTases_sf"/>
</dbReference>
<protein>
    <recommendedName>
        <fullName evidence="6">Ribosomal RNA small subunit methyltransferase H</fullName>
        <ecNumber evidence="6">2.1.1.199</ecNumber>
    </recommendedName>
    <alternativeName>
        <fullName evidence="6">16S rRNA m(4)C1402 methyltransferase</fullName>
    </alternativeName>
    <alternativeName>
        <fullName evidence="6">rRNA (cytosine-N(4)-)-methyltransferase RsmH</fullName>
    </alternativeName>
</protein>
<keyword evidence="5 6" id="KW-0949">S-adenosyl-L-methionine</keyword>
<dbReference type="SUPFAM" id="SSF53335">
    <property type="entry name" value="S-adenosyl-L-methionine-dependent methyltransferases"/>
    <property type="match status" value="1"/>
</dbReference>
<dbReference type="EMBL" id="MFVK01000005">
    <property type="protein sequence ID" value="OGI99993.1"/>
    <property type="molecule type" value="Genomic_DNA"/>
</dbReference>
<dbReference type="SUPFAM" id="SSF81799">
    <property type="entry name" value="Putative methyltransferase TM0872, insert domain"/>
    <property type="match status" value="1"/>
</dbReference>
<reference evidence="7 8" key="1">
    <citation type="journal article" date="2016" name="Nat. Commun.">
        <title>Thousands of microbial genomes shed light on interconnected biogeochemical processes in an aquifer system.</title>
        <authorList>
            <person name="Anantharaman K."/>
            <person name="Brown C.T."/>
            <person name="Hug L.A."/>
            <person name="Sharon I."/>
            <person name="Castelle C.J."/>
            <person name="Probst A.J."/>
            <person name="Thomas B.C."/>
            <person name="Singh A."/>
            <person name="Wilkins M.J."/>
            <person name="Karaoz U."/>
            <person name="Brodie E.L."/>
            <person name="Williams K.H."/>
            <person name="Hubbard S.S."/>
            <person name="Banfield J.F."/>
        </authorList>
    </citation>
    <scope>NUCLEOTIDE SEQUENCE [LARGE SCALE GENOMIC DNA]</scope>
</reference>
<evidence type="ECO:0000256" key="5">
    <source>
        <dbReference type="ARBA" id="ARBA00022691"/>
    </source>
</evidence>
<name>A0A1F6Y0W0_9BACT</name>
<accession>A0A1F6Y0W0</accession>
<evidence type="ECO:0000256" key="3">
    <source>
        <dbReference type="ARBA" id="ARBA00022603"/>
    </source>
</evidence>
<dbReference type="PANTHER" id="PTHR11265:SF0">
    <property type="entry name" value="12S RRNA N4-METHYLCYTIDINE METHYLTRANSFERASE"/>
    <property type="match status" value="1"/>
</dbReference>
<keyword evidence="4 6" id="KW-0808">Transferase</keyword>
<dbReference type="GO" id="GO:0005737">
    <property type="term" value="C:cytoplasm"/>
    <property type="evidence" value="ECO:0007669"/>
    <property type="project" value="UniProtKB-SubCell"/>
</dbReference>
<dbReference type="Gene3D" id="3.40.50.150">
    <property type="entry name" value="Vaccinia Virus protein VP39"/>
    <property type="match status" value="1"/>
</dbReference>
<dbReference type="Gene3D" id="1.10.150.170">
    <property type="entry name" value="Putative methyltransferase TM0872, insert domain"/>
    <property type="match status" value="1"/>
</dbReference>
<dbReference type="EC" id="2.1.1.199" evidence="6"/>
<dbReference type="PIRSF" id="PIRSF004486">
    <property type="entry name" value="MraW"/>
    <property type="match status" value="1"/>
</dbReference>
<comment type="similarity">
    <text evidence="1 6">Belongs to the methyltransferase superfamily. RsmH family.</text>
</comment>
<evidence type="ECO:0000313" key="7">
    <source>
        <dbReference type="EMBL" id="OGI99993.1"/>
    </source>
</evidence>
<dbReference type="HAMAP" id="MF_01007">
    <property type="entry name" value="16SrRNA_methyltr_H"/>
    <property type="match status" value="1"/>
</dbReference>
<feature type="binding site" evidence="6">
    <location>
        <position position="51"/>
    </location>
    <ligand>
        <name>S-adenosyl-L-methionine</name>
        <dbReference type="ChEBI" id="CHEBI:59789"/>
    </ligand>
</feature>
<dbReference type="GO" id="GO:0071424">
    <property type="term" value="F:rRNA (cytosine-N4-)-methyltransferase activity"/>
    <property type="evidence" value="ECO:0007669"/>
    <property type="project" value="UniProtKB-UniRule"/>
</dbReference>
<keyword evidence="3 6" id="KW-0489">Methyltransferase</keyword>
<comment type="catalytic activity">
    <reaction evidence="6">
        <text>cytidine(1402) in 16S rRNA + S-adenosyl-L-methionine = N(4)-methylcytidine(1402) in 16S rRNA + S-adenosyl-L-homocysteine + H(+)</text>
        <dbReference type="Rhea" id="RHEA:42928"/>
        <dbReference type="Rhea" id="RHEA-COMP:10286"/>
        <dbReference type="Rhea" id="RHEA-COMP:10287"/>
        <dbReference type="ChEBI" id="CHEBI:15378"/>
        <dbReference type="ChEBI" id="CHEBI:57856"/>
        <dbReference type="ChEBI" id="CHEBI:59789"/>
        <dbReference type="ChEBI" id="CHEBI:74506"/>
        <dbReference type="ChEBI" id="CHEBI:82748"/>
        <dbReference type="EC" id="2.1.1.199"/>
    </reaction>
</comment>
<comment type="subcellular location">
    <subcellularLocation>
        <location evidence="6">Cytoplasm</location>
    </subcellularLocation>
</comment>
<feature type="binding site" evidence="6">
    <location>
        <begin position="31"/>
        <end position="33"/>
    </location>
    <ligand>
        <name>S-adenosyl-L-methionine</name>
        <dbReference type="ChEBI" id="CHEBI:59789"/>
    </ligand>
</feature>